<dbReference type="SMART" id="SM00798">
    <property type="entry name" value="AICARFT_IMPCHas"/>
    <property type="match status" value="1"/>
</dbReference>
<sequence length="536" mass="57837">MLLRLDMAAPRALLSVWEKSGIEPLAISLSEMGWEILSTGGTSRKLREAGVNVIDVSEATGHPECFDGRVKTLHPAIHGGILVRRDREDDMKTLNELNYSTIDLVCVNLYPFESVAAKEPPVSDSELIEMIDIGGPTMIRSAAKNHKDVLVLTNESQYQMVINALKETGGVPSAISSEIKKQLSLEAFQCTAAYDAAVSTELERRFIGGETPNRLHFATEKGTSLRYGENPHQPASFYPASSASGLNGLAAAIQHGGKALSFNNYLDLDGALRIARGLLKDMEGKKNHGCVIIKHTNPCGVAIDSSQKNAWKNALASDSESAFGCVVAFTTPVEKETAEEIGGHFLECIIAPGFSEEALEILSSKKNRRMLTLSQFLPREDELRIRQLDGGWVAQIQGPPSVDWDSVKCVTKTQGTPESISLARFGSTVLSEVKSNSVVLVAQTNTGFATVGVGPGQTSRVEAVRIAARRAGDRAVGSMMVSDAFFPFRDGIDTANEIGVTTVVQPGGSIRDQECIDAADEHGISMFFTGQRLFLH</sequence>
<accession>A0A1B1TER5</accession>
<reference evidence="10" key="1">
    <citation type="submission" date="2014-11" db="EMBL/GenBank/DDBJ databases">
        <authorList>
            <person name="Zhu J."/>
            <person name="Qi W."/>
            <person name="Song R."/>
        </authorList>
    </citation>
    <scope>NUCLEOTIDE SEQUENCE</scope>
</reference>
<keyword evidence="4" id="KW-0808">Transferase</keyword>
<evidence type="ECO:0000256" key="3">
    <source>
        <dbReference type="ARBA" id="ARBA00007667"/>
    </source>
</evidence>
<name>A0A1B1TER5_9ARCH</name>
<evidence type="ECO:0000256" key="6">
    <source>
        <dbReference type="ARBA" id="ARBA00022801"/>
    </source>
</evidence>
<evidence type="ECO:0000256" key="5">
    <source>
        <dbReference type="ARBA" id="ARBA00022755"/>
    </source>
</evidence>
<dbReference type="InterPro" id="IPR011607">
    <property type="entry name" value="MGS-like_dom"/>
</dbReference>
<dbReference type="Gene3D" id="3.40.50.1380">
    <property type="entry name" value="Methylglyoxal synthase-like domain"/>
    <property type="match status" value="1"/>
</dbReference>
<dbReference type="GO" id="GO:0005829">
    <property type="term" value="C:cytosol"/>
    <property type="evidence" value="ECO:0007669"/>
    <property type="project" value="TreeGrafter"/>
</dbReference>
<evidence type="ECO:0000256" key="8">
    <source>
        <dbReference type="ARBA" id="ARBA00023268"/>
    </source>
</evidence>
<dbReference type="NCBIfam" id="NF002049">
    <property type="entry name" value="PRK00881.1"/>
    <property type="match status" value="1"/>
</dbReference>
<dbReference type="EMBL" id="KP211907">
    <property type="protein sequence ID" value="ANV80754.1"/>
    <property type="molecule type" value="Genomic_DNA"/>
</dbReference>
<evidence type="ECO:0000256" key="2">
    <source>
        <dbReference type="ARBA" id="ARBA00004954"/>
    </source>
</evidence>
<dbReference type="Gene3D" id="3.40.140.20">
    <property type="match status" value="2"/>
</dbReference>
<dbReference type="InterPro" id="IPR036914">
    <property type="entry name" value="MGS-like_dom_sf"/>
</dbReference>
<dbReference type="HAMAP" id="MF_00139">
    <property type="entry name" value="PurH"/>
    <property type="match status" value="1"/>
</dbReference>
<dbReference type="PANTHER" id="PTHR11692:SF0">
    <property type="entry name" value="BIFUNCTIONAL PURINE BIOSYNTHESIS PROTEIN ATIC"/>
    <property type="match status" value="1"/>
</dbReference>
<dbReference type="PIRSF" id="PIRSF000414">
    <property type="entry name" value="AICARFT_IMPCHas"/>
    <property type="match status" value="1"/>
</dbReference>
<organism evidence="10">
    <name type="scientific">uncultured Poseidoniia archaeon</name>
    <dbReference type="NCBI Taxonomy" id="1697135"/>
    <lineage>
        <taxon>Archaea</taxon>
        <taxon>Methanobacteriati</taxon>
        <taxon>Thermoplasmatota</taxon>
        <taxon>Candidatus Poseidoniia</taxon>
        <taxon>environmental samples</taxon>
    </lineage>
</organism>
<keyword evidence="6" id="KW-0378">Hydrolase</keyword>
<dbReference type="SUPFAM" id="SSF53927">
    <property type="entry name" value="Cytidine deaminase-like"/>
    <property type="match status" value="1"/>
</dbReference>
<dbReference type="GO" id="GO:0003937">
    <property type="term" value="F:IMP cyclohydrolase activity"/>
    <property type="evidence" value="ECO:0007669"/>
    <property type="project" value="InterPro"/>
</dbReference>
<reference evidence="10" key="2">
    <citation type="journal article" date="2015" name="ISME J.">
        <title>A new class of marine Euryarchaeota group II from the Mediterranean deep chlorophyll maximum.</title>
        <authorList>
            <person name="Martin-Cuadrado A.B."/>
            <person name="Garcia-Heredia I."/>
            <person name="Molto A.G."/>
            <person name="Lopez-Ubeda R."/>
            <person name="Kimes N."/>
            <person name="Lopez-Garcia P."/>
            <person name="Moreira D."/>
            <person name="Rodriguez-Valera F."/>
        </authorList>
    </citation>
    <scope>NUCLEOTIDE SEQUENCE</scope>
</reference>
<evidence type="ECO:0000256" key="4">
    <source>
        <dbReference type="ARBA" id="ARBA00022679"/>
    </source>
</evidence>
<dbReference type="SUPFAM" id="SSF52335">
    <property type="entry name" value="Methylglyoxal synthase-like"/>
    <property type="match status" value="1"/>
</dbReference>
<keyword evidence="7" id="KW-0665">Pyrimidine biosynthesis</keyword>
<evidence type="ECO:0000313" key="10">
    <source>
        <dbReference type="EMBL" id="ANV80754.1"/>
    </source>
</evidence>
<keyword evidence="8" id="KW-0511">Multifunctional enzyme</keyword>
<dbReference type="Pfam" id="PF01808">
    <property type="entry name" value="AICARFT_IMPCHas"/>
    <property type="match status" value="1"/>
</dbReference>
<dbReference type="UniPathway" id="UPA00074">
    <property type="reaction ID" value="UER00133"/>
</dbReference>
<comment type="similarity">
    <text evidence="3">Belongs to the PurH family.</text>
</comment>
<dbReference type="Pfam" id="PF02142">
    <property type="entry name" value="MGS"/>
    <property type="match status" value="1"/>
</dbReference>
<dbReference type="PANTHER" id="PTHR11692">
    <property type="entry name" value="BIFUNCTIONAL PURINE BIOSYNTHESIS PROTEIN PURH"/>
    <property type="match status" value="1"/>
</dbReference>
<proteinExistence type="inferred from homology"/>
<dbReference type="InterPro" id="IPR002695">
    <property type="entry name" value="PurH-like"/>
</dbReference>
<dbReference type="FunFam" id="3.40.50.1380:FF:000001">
    <property type="entry name" value="Bifunctional purine biosynthesis protein PurH"/>
    <property type="match status" value="1"/>
</dbReference>
<comment type="pathway">
    <text evidence="1">Purine metabolism; IMP biosynthesis via de novo pathway; IMP from 5-formamido-1-(5-phospho-D-ribosyl)imidazole-4-carboxamide: step 1/1.</text>
</comment>
<keyword evidence="5" id="KW-0658">Purine biosynthesis</keyword>
<dbReference type="SMART" id="SM00851">
    <property type="entry name" value="MGS"/>
    <property type="match status" value="1"/>
</dbReference>
<feature type="domain" description="MGS-like" evidence="9">
    <location>
        <begin position="3"/>
        <end position="153"/>
    </location>
</feature>
<dbReference type="GO" id="GO:0006221">
    <property type="term" value="P:pyrimidine nucleotide biosynthetic process"/>
    <property type="evidence" value="ECO:0007669"/>
    <property type="project" value="UniProtKB-KW"/>
</dbReference>
<dbReference type="CDD" id="cd01421">
    <property type="entry name" value="IMPCH"/>
    <property type="match status" value="1"/>
</dbReference>
<protein>
    <submittedName>
        <fullName evidence="10">Bifunctional purine biosynthesis protein (PurH)</fullName>
    </submittedName>
</protein>
<dbReference type="PROSITE" id="PS51855">
    <property type="entry name" value="MGS"/>
    <property type="match status" value="1"/>
</dbReference>
<evidence type="ECO:0000259" key="9">
    <source>
        <dbReference type="PROSITE" id="PS51855"/>
    </source>
</evidence>
<dbReference type="GO" id="GO:0004643">
    <property type="term" value="F:phosphoribosylaminoimidazolecarboxamide formyltransferase activity"/>
    <property type="evidence" value="ECO:0007669"/>
    <property type="project" value="InterPro"/>
</dbReference>
<evidence type="ECO:0000256" key="7">
    <source>
        <dbReference type="ARBA" id="ARBA00022975"/>
    </source>
</evidence>
<comment type="pathway">
    <text evidence="2">Purine metabolism; IMP biosynthesis via de novo pathway; 5-formamido-1-(5-phospho-D-ribosyl)imidazole-4-carboxamide from 5-amino-1-(5-phospho-D-ribosyl)imidazole-4-carboxamide (10-formyl THF route): step 1/1.</text>
</comment>
<dbReference type="InterPro" id="IPR024051">
    <property type="entry name" value="AICAR_Tfase_dup_dom_sf"/>
</dbReference>
<evidence type="ECO:0000256" key="1">
    <source>
        <dbReference type="ARBA" id="ARBA00004844"/>
    </source>
</evidence>
<dbReference type="AlphaFoldDB" id="A0A1B1TER5"/>
<dbReference type="InterPro" id="IPR016193">
    <property type="entry name" value="Cytidine_deaminase-like"/>
</dbReference>
<dbReference type="GO" id="GO:0006189">
    <property type="term" value="P:'de novo' IMP biosynthetic process"/>
    <property type="evidence" value="ECO:0007669"/>
    <property type="project" value="UniProtKB-UniPathway"/>
</dbReference>